<name>A0A1V2KZE4_CYBFA</name>
<accession>A0A1V2KZE4</accession>
<sequence length="172" mass="18917">MAANLKPKVKQEQKHKLTGGKENKHVKIKMEPTIMKESSYIMPAKNKITPVTPIEKITKPKEPPIKPLDKTQVDLLSSKFFLPQVEDDIIDTPTRKRERPSSKGDIVRGVKQKVSPTPPLAAAAQENNNSKTAKASPSIEADIKPPSKFIPANVSILDSDKTSSILATAFKD</sequence>
<comment type="caution">
    <text evidence="2">The sequence shown here is derived from an EMBL/GenBank/DDBJ whole genome shotgun (WGS) entry which is preliminary data.</text>
</comment>
<dbReference type="EMBL" id="MPUK01000016">
    <property type="protein sequence ID" value="ONH64870.1"/>
    <property type="molecule type" value="Genomic_DNA"/>
</dbReference>
<gene>
    <name evidence="2" type="ORF">BON22_5260</name>
</gene>
<protein>
    <submittedName>
        <fullName evidence="2">Uncharacterized protein</fullName>
    </submittedName>
</protein>
<feature type="compositionally biased region" description="Polar residues" evidence="1">
    <location>
        <begin position="125"/>
        <end position="135"/>
    </location>
</feature>
<evidence type="ECO:0000313" key="3">
    <source>
        <dbReference type="Proteomes" id="UP000189513"/>
    </source>
</evidence>
<proteinExistence type="predicted"/>
<feature type="compositionally biased region" description="Basic and acidic residues" evidence="1">
    <location>
        <begin position="9"/>
        <end position="30"/>
    </location>
</feature>
<dbReference type="AlphaFoldDB" id="A0A1V2KZE4"/>
<evidence type="ECO:0000313" key="2">
    <source>
        <dbReference type="EMBL" id="ONH64870.1"/>
    </source>
</evidence>
<keyword evidence="3" id="KW-1185">Reference proteome</keyword>
<organism evidence="2 3">
    <name type="scientific">Cyberlindnera fabianii</name>
    <name type="common">Yeast</name>
    <name type="synonym">Hansenula fabianii</name>
    <dbReference type="NCBI Taxonomy" id="36022"/>
    <lineage>
        <taxon>Eukaryota</taxon>
        <taxon>Fungi</taxon>
        <taxon>Dikarya</taxon>
        <taxon>Ascomycota</taxon>
        <taxon>Saccharomycotina</taxon>
        <taxon>Saccharomycetes</taxon>
        <taxon>Phaffomycetales</taxon>
        <taxon>Phaffomycetaceae</taxon>
        <taxon>Cyberlindnera</taxon>
    </lineage>
</organism>
<feature type="region of interest" description="Disordered" evidence="1">
    <location>
        <begin position="1"/>
        <end position="31"/>
    </location>
</feature>
<evidence type="ECO:0000256" key="1">
    <source>
        <dbReference type="SAM" id="MobiDB-lite"/>
    </source>
</evidence>
<feature type="region of interest" description="Disordered" evidence="1">
    <location>
        <begin position="91"/>
        <end position="146"/>
    </location>
</feature>
<feature type="compositionally biased region" description="Basic and acidic residues" evidence="1">
    <location>
        <begin position="93"/>
        <end position="108"/>
    </location>
</feature>
<reference evidence="3" key="1">
    <citation type="journal article" date="2017" name="Genome Announc.">
        <title>Genome sequences of Cyberlindnera fabianii 65, Pichia kudriavzevii 129, and Saccharomyces cerevisiae 131 isolated from fermented masau fruits in Zimbabwe.</title>
        <authorList>
            <person name="van Rijswijck I.M.H."/>
            <person name="Derks M.F.L."/>
            <person name="Abee T."/>
            <person name="de Ridder D."/>
            <person name="Smid E.J."/>
        </authorList>
    </citation>
    <scope>NUCLEOTIDE SEQUENCE [LARGE SCALE GENOMIC DNA]</scope>
    <source>
        <strain evidence="3">65</strain>
    </source>
</reference>
<dbReference type="VEuPathDB" id="FungiDB:BON22_5260"/>
<dbReference type="Proteomes" id="UP000189513">
    <property type="component" value="Unassembled WGS sequence"/>
</dbReference>